<dbReference type="PANTHER" id="PTHR21666:SF270">
    <property type="entry name" value="MUREIN HYDROLASE ACTIVATOR ENVC"/>
    <property type="match status" value="1"/>
</dbReference>
<dbReference type="InterPro" id="IPR016047">
    <property type="entry name" value="M23ase_b-sheet_dom"/>
</dbReference>
<feature type="signal peptide" evidence="1">
    <location>
        <begin position="1"/>
        <end position="41"/>
    </location>
</feature>
<dbReference type="GO" id="GO:0004222">
    <property type="term" value="F:metalloendopeptidase activity"/>
    <property type="evidence" value="ECO:0007669"/>
    <property type="project" value="TreeGrafter"/>
</dbReference>
<accession>A0A0U5BAM7</accession>
<dbReference type="PANTHER" id="PTHR21666">
    <property type="entry name" value="PEPTIDASE-RELATED"/>
    <property type="match status" value="1"/>
</dbReference>
<reference evidence="3 4" key="2">
    <citation type="submission" date="2016-01" db="EMBL/GenBank/DDBJ databases">
        <title>Microcella alkaliphila JAM AC0309 whole genome shotgun sequence.</title>
        <authorList>
            <person name="Kurata A."/>
            <person name="Hirose Y."/>
            <person name="Kishimoto N."/>
            <person name="Kobayashi T."/>
        </authorList>
    </citation>
    <scope>NUCLEOTIDE SEQUENCE [LARGE SCALE GENOMIC DNA]</scope>
    <source>
        <strain evidence="3 4">JAM AC0309</strain>
    </source>
</reference>
<gene>
    <name evidence="3" type="ORF">MalAC0309_1959</name>
</gene>
<dbReference type="OrthoDB" id="1099523at2"/>
<feature type="domain" description="M23ase beta-sheet core" evidence="2">
    <location>
        <begin position="117"/>
        <end position="216"/>
    </location>
</feature>
<protein>
    <submittedName>
        <fullName evidence="3">Peptidase M23 (Precursor)</fullName>
    </submittedName>
</protein>
<dbReference type="KEGG" id="malk:MalAC0309_1959"/>
<dbReference type="EMBL" id="AP017315">
    <property type="protein sequence ID" value="BAU32804.1"/>
    <property type="molecule type" value="Genomic_DNA"/>
</dbReference>
<feature type="chain" id="PRO_5006855132" evidence="1">
    <location>
        <begin position="42"/>
        <end position="230"/>
    </location>
</feature>
<proteinExistence type="predicted"/>
<dbReference type="SUPFAM" id="SSF51261">
    <property type="entry name" value="Duplicated hybrid motif"/>
    <property type="match status" value="1"/>
</dbReference>
<keyword evidence="1" id="KW-0732">Signal</keyword>
<dbReference type="AlphaFoldDB" id="A0A0U5BAM7"/>
<dbReference type="InterPro" id="IPR011055">
    <property type="entry name" value="Dup_hybrid_motif"/>
</dbReference>
<name>A0A0U5BAM7_9MICO</name>
<dbReference type="Gene3D" id="2.70.70.10">
    <property type="entry name" value="Glucose Permease (Domain IIA)"/>
    <property type="match status" value="1"/>
</dbReference>
<dbReference type="RefSeq" id="WP_096422227.1">
    <property type="nucleotide sequence ID" value="NZ_AP017315.1"/>
</dbReference>
<evidence type="ECO:0000313" key="3">
    <source>
        <dbReference type="EMBL" id="BAU32804.1"/>
    </source>
</evidence>
<organism evidence="3 4">
    <name type="scientific">Microcella alkaliphila</name>
    <dbReference type="NCBI Taxonomy" id="279828"/>
    <lineage>
        <taxon>Bacteria</taxon>
        <taxon>Bacillati</taxon>
        <taxon>Actinomycetota</taxon>
        <taxon>Actinomycetes</taxon>
        <taxon>Micrococcales</taxon>
        <taxon>Microbacteriaceae</taxon>
        <taxon>Microcella</taxon>
    </lineage>
</organism>
<evidence type="ECO:0000313" key="4">
    <source>
        <dbReference type="Proteomes" id="UP000218965"/>
    </source>
</evidence>
<dbReference type="CDD" id="cd12797">
    <property type="entry name" value="M23_peptidase"/>
    <property type="match status" value="1"/>
</dbReference>
<dbReference type="InterPro" id="IPR050570">
    <property type="entry name" value="Cell_wall_metabolism_enzyme"/>
</dbReference>
<dbReference type="Pfam" id="PF01551">
    <property type="entry name" value="Peptidase_M23"/>
    <property type="match status" value="1"/>
</dbReference>
<evidence type="ECO:0000259" key="2">
    <source>
        <dbReference type="Pfam" id="PF01551"/>
    </source>
</evidence>
<sequence length="230" mass="23734">MLQPRPGASPRAHFSRKPATALLASLLAASFWAGHPMTAEAAEVAVEIEAAEAPAPAPQTYEVPVTAIAASTAMLAAERDSVEITWRSPIQWPVAEGSPIGNGFGYRGNVCAGCSTYHLGVDLFPGYGAPAVAIADGVVTAVSSNGGWGTYVAIEHTINGQRVNSLYAHLIPGSAPVVPGQLVEVGQTIGQVGNSGTTTATHLHFELTVGGGHVDPVWWLRANIPADPTL</sequence>
<evidence type="ECO:0000256" key="1">
    <source>
        <dbReference type="SAM" id="SignalP"/>
    </source>
</evidence>
<reference evidence="4" key="1">
    <citation type="submission" date="2015-12" db="EMBL/GenBank/DDBJ databases">
        <authorList>
            <person name="Shamseldin A."/>
            <person name="Moawad H."/>
            <person name="Abd El-Rahim W.M."/>
            <person name="Sadowsky M.J."/>
        </authorList>
    </citation>
    <scope>NUCLEOTIDE SEQUENCE [LARGE SCALE GENOMIC DNA]</scope>
    <source>
        <strain evidence="4">JAM AC0309</strain>
    </source>
</reference>
<dbReference type="Proteomes" id="UP000218965">
    <property type="component" value="Chromosome"/>
</dbReference>